<organism evidence="6 7">
    <name type="scientific">Georgenia daeguensis</name>
    <dbReference type="NCBI Taxonomy" id="908355"/>
    <lineage>
        <taxon>Bacteria</taxon>
        <taxon>Bacillati</taxon>
        <taxon>Actinomycetota</taxon>
        <taxon>Actinomycetes</taxon>
        <taxon>Micrococcales</taxon>
        <taxon>Bogoriellaceae</taxon>
        <taxon>Georgenia</taxon>
    </lineage>
</organism>
<dbReference type="PRINTS" id="PR00111">
    <property type="entry name" value="ABHYDROLASE"/>
</dbReference>
<evidence type="ECO:0000313" key="6">
    <source>
        <dbReference type="EMBL" id="GAA3510404.1"/>
    </source>
</evidence>
<name>A0ABP6ULW1_9MICO</name>
<sequence>MTAPVTTPDDAPRPADPGVPAGAPRWPGVDPAWSRRAVVDGHAWHYLDNAASLPAGETPHGTVLCVHGNPTWSYLWRSVLAAGAEAGWRVVAVDQLEMGFSEHTGAHHRLADRVAQLGALTDHLGLSGAAWDGLPVVTLGHDWGGVVSMGWAVDHPRELAGLVLTNTAVHQQASKRVPALLRLARHRSVHSGATTLTSAFLDVTLSLAHPPLAPEVRETYRSPYRTADDRRGIGSFVEDIPVGPAHPSHAELTRIADGVAALTVPALVMWGPKDPVFYERYLRDLLERLPHADVQRFEGAGHLVVEDADVAGTVVRWLQRTLEGRSAAPGPLPADAERPEAQPAKALPAGEGISSEPAGRAGGYRPLYAALGELSGSGAPAVVALSAAGASSLSWADLARRVEHLALGLADSGVRAGHRVSLLIPPGVDLTTALFACLRLGAVVVLADAGLGLKGMTRAVRGAAPDHILGIERAMVAARALGWPGQKFVVVPSGHEEGYTPPRTAHSRRRTFGIAGSLRELLARGAALAGAGTALPAEPAPEDDAAILFTSGSTGPAKGVVYTHRRLAGMCAVVAETYGLSPERPFVAGFAPFALLGTALGATSATPDMDVTAPATLRAGALADAAAAIGASVVFASPSALANVVRTAGGLTPAQRDALARVELFLSAGAPISSARLAQVLEVMPNAEPHTPYGMTEALPLTDVSLEQIRAAEADAAAGTVAGAGNGTCVGAPVPGARVLLVPLDDDGAATGDPTAEPGVTGEVLVTAPNLKDRYDRLWSTQDVSATWPGWHRTGDVGHLDAAGRLWIEGRLAHVIVTPDGVVTPVQVENDALSVRGVVRAAAVGVGPVGARQVVVVLETDPAVHAGARRAPSLAPEGLARAVRAAAHVPVAAVLRVPEVPTDVRHNSKVERARVAAWAARMLAGVRAGRP</sequence>
<reference evidence="7" key="1">
    <citation type="journal article" date="2019" name="Int. J. Syst. Evol. Microbiol.">
        <title>The Global Catalogue of Microorganisms (GCM) 10K type strain sequencing project: providing services to taxonomists for standard genome sequencing and annotation.</title>
        <authorList>
            <consortium name="The Broad Institute Genomics Platform"/>
            <consortium name="The Broad Institute Genome Sequencing Center for Infectious Disease"/>
            <person name="Wu L."/>
            <person name="Ma J."/>
        </authorList>
    </citation>
    <scope>NUCLEOTIDE SEQUENCE [LARGE SCALE GENOMIC DNA]</scope>
    <source>
        <strain evidence="7">JCM 17459</strain>
    </source>
</reference>
<dbReference type="InterPro" id="IPR000073">
    <property type="entry name" value="AB_hydrolase_1"/>
</dbReference>
<dbReference type="InterPro" id="IPR000639">
    <property type="entry name" value="Epox_hydrolase-like"/>
</dbReference>
<keyword evidence="6" id="KW-0378">Hydrolase</keyword>
<feature type="region of interest" description="Disordered" evidence="3">
    <location>
        <begin position="326"/>
        <end position="358"/>
    </location>
</feature>
<keyword evidence="7" id="KW-1185">Reference proteome</keyword>
<evidence type="ECO:0000256" key="2">
    <source>
        <dbReference type="ARBA" id="ARBA00022598"/>
    </source>
</evidence>
<keyword evidence="2" id="KW-0436">Ligase</keyword>
<dbReference type="PANTHER" id="PTHR43201">
    <property type="entry name" value="ACYL-COA SYNTHETASE"/>
    <property type="match status" value="1"/>
</dbReference>
<dbReference type="InterPro" id="IPR029058">
    <property type="entry name" value="AB_hydrolase_fold"/>
</dbReference>
<proteinExistence type="inferred from homology"/>
<protein>
    <submittedName>
        <fullName evidence="6">Alpha/beta fold hydrolase</fullName>
    </submittedName>
</protein>
<evidence type="ECO:0000259" key="5">
    <source>
        <dbReference type="Pfam" id="PF00561"/>
    </source>
</evidence>
<feature type="domain" description="AB hydrolase-1" evidence="5">
    <location>
        <begin position="62"/>
        <end position="308"/>
    </location>
</feature>
<dbReference type="InterPro" id="IPR042099">
    <property type="entry name" value="ANL_N_sf"/>
</dbReference>
<evidence type="ECO:0000256" key="1">
    <source>
        <dbReference type="ARBA" id="ARBA00006432"/>
    </source>
</evidence>
<dbReference type="PRINTS" id="PR00412">
    <property type="entry name" value="EPOXHYDRLASE"/>
</dbReference>
<dbReference type="RefSeq" id="WP_345044800.1">
    <property type="nucleotide sequence ID" value="NZ_BAABBA010000028.1"/>
</dbReference>
<dbReference type="SUPFAM" id="SSF53474">
    <property type="entry name" value="alpha/beta-Hydrolases"/>
    <property type="match status" value="1"/>
</dbReference>
<dbReference type="InterPro" id="IPR000873">
    <property type="entry name" value="AMP-dep_synth/lig_dom"/>
</dbReference>
<dbReference type="Proteomes" id="UP001499841">
    <property type="component" value="Unassembled WGS sequence"/>
</dbReference>
<dbReference type="Pfam" id="PF00561">
    <property type="entry name" value="Abhydrolase_1"/>
    <property type="match status" value="1"/>
</dbReference>
<accession>A0ABP6ULW1</accession>
<dbReference type="SUPFAM" id="SSF56801">
    <property type="entry name" value="Acetyl-CoA synthetase-like"/>
    <property type="match status" value="1"/>
</dbReference>
<dbReference type="PANTHER" id="PTHR43201:SF5">
    <property type="entry name" value="MEDIUM-CHAIN ACYL-COA LIGASE ACSF2, MITOCHONDRIAL"/>
    <property type="match status" value="1"/>
</dbReference>
<comment type="similarity">
    <text evidence="1">Belongs to the ATP-dependent AMP-binding enzyme family.</text>
</comment>
<evidence type="ECO:0000313" key="7">
    <source>
        <dbReference type="Proteomes" id="UP001499841"/>
    </source>
</evidence>
<dbReference type="Gene3D" id="3.40.50.1820">
    <property type="entry name" value="alpha/beta hydrolase"/>
    <property type="match status" value="1"/>
</dbReference>
<feature type="region of interest" description="Disordered" evidence="3">
    <location>
        <begin position="1"/>
        <end position="27"/>
    </location>
</feature>
<evidence type="ECO:0000256" key="3">
    <source>
        <dbReference type="SAM" id="MobiDB-lite"/>
    </source>
</evidence>
<dbReference type="Pfam" id="PF00501">
    <property type="entry name" value="AMP-binding"/>
    <property type="match status" value="1"/>
</dbReference>
<dbReference type="Gene3D" id="3.40.50.12780">
    <property type="entry name" value="N-terminal domain of ligase-like"/>
    <property type="match status" value="1"/>
</dbReference>
<feature type="domain" description="AMP-dependent synthetase/ligase" evidence="4">
    <location>
        <begin position="379"/>
        <end position="771"/>
    </location>
</feature>
<gene>
    <name evidence="6" type="ORF">GCM10022262_38000</name>
</gene>
<dbReference type="PROSITE" id="PS00455">
    <property type="entry name" value="AMP_BINDING"/>
    <property type="match status" value="1"/>
</dbReference>
<dbReference type="EMBL" id="BAABBA010000028">
    <property type="protein sequence ID" value="GAA3510404.1"/>
    <property type="molecule type" value="Genomic_DNA"/>
</dbReference>
<dbReference type="GO" id="GO:0016787">
    <property type="term" value="F:hydrolase activity"/>
    <property type="evidence" value="ECO:0007669"/>
    <property type="project" value="UniProtKB-KW"/>
</dbReference>
<comment type="caution">
    <text evidence="6">The sequence shown here is derived from an EMBL/GenBank/DDBJ whole genome shotgun (WGS) entry which is preliminary data.</text>
</comment>
<dbReference type="InterPro" id="IPR020845">
    <property type="entry name" value="AMP-binding_CS"/>
</dbReference>
<feature type="compositionally biased region" description="Low complexity" evidence="3">
    <location>
        <begin position="16"/>
        <end position="25"/>
    </location>
</feature>
<evidence type="ECO:0000259" key="4">
    <source>
        <dbReference type="Pfam" id="PF00501"/>
    </source>
</evidence>